<dbReference type="OrthoDB" id="188433at2"/>
<dbReference type="EC" id="3.1.1.4" evidence="6 20"/>
<organism evidence="21 22">
    <name type="scientific">Panacagrimonas perspica</name>
    <dbReference type="NCBI Taxonomy" id="381431"/>
    <lineage>
        <taxon>Bacteria</taxon>
        <taxon>Pseudomonadati</taxon>
        <taxon>Pseudomonadota</taxon>
        <taxon>Gammaproteobacteria</taxon>
        <taxon>Nevskiales</taxon>
        <taxon>Nevskiaceae</taxon>
        <taxon>Panacagrimonas</taxon>
    </lineage>
</organism>
<evidence type="ECO:0000256" key="11">
    <source>
        <dbReference type="ARBA" id="ARBA00022729"/>
    </source>
</evidence>
<dbReference type="InterPro" id="IPR003187">
    <property type="entry name" value="PLipase_A1"/>
</dbReference>
<comment type="similarity">
    <text evidence="3 20">Belongs to the phospholipase A1 family.</text>
</comment>
<evidence type="ECO:0000256" key="8">
    <source>
        <dbReference type="ARBA" id="ARBA00022452"/>
    </source>
</evidence>
<evidence type="ECO:0000256" key="5">
    <source>
        <dbReference type="ARBA" id="ARBA00013179"/>
    </source>
</evidence>
<dbReference type="RefSeq" id="WP_133883714.1">
    <property type="nucleotide sequence ID" value="NZ_MWIN01000003.1"/>
</dbReference>
<comment type="subcellular location">
    <subcellularLocation>
        <location evidence="20">Cell outer membrane</location>
        <topology evidence="20">Multi-pass membrane protein</topology>
    </subcellularLocation>
    <text evidence="20">One of the very few enzymes located there.</text>
</comment>
<keyword evidence="22" id="KW-1185">Reference proteome</keyword>
<gene>
    <name evidence="21" type="ORF">DFR24_4564</name>
</gene>
<evidence type="ECO:0000256" key="2">
    <source>
        <dbReference type="ARBA" id="ARBA00001604"/>
    </source>
</evidence>
<keyword evidence="10 19" id="KW-0479">Metal-binding</keyword>
<feature type="active site" description="Proton acceptor" evidence="18">
    <location>
        <position position="180"/>
    </location>
</feature>
<comment type="catalytic activity">
    <reaction evidence="1 20">
        <text>a 1,2-diacyl-sn-glycero-3-phosphocholine + H2O = a 2-acyl-sn-glycero-3-phosphocholine + a fatty acid + H(+)</text>
        <dbReference type="Rhea" id="RHEA:18689"/>
        <dbReference type="ChEBI" id="CHEBI:15377"/>
        <dbReference type="ChEBI" id="CHEBI:15378"/>
        <dbReference type="ChEBI" id="CHEBI:28868"/>
        <dbReference type="ChEBI" id="CHEBI:57643"/>
        <dbReference type="ChEBI" id="CHEBI:57875"/>
        <dbReference type="EC" id="3.1.1.32"/>
    </reaction>
</comment>
<keyword evidence="12 20" id="KW-0378">Hydrolase</keyword>
<keyword evidence="9" id="KW-0812">Transmembrane</keyword>
<dbReference type="GO" id="GO:0008970">
    <property type="term" value="F:phospholipase A1 activity"/>
    <property type="evidence" value="ECO:0007669"/>
    <property type="project" value="UniProtKB-EC"/>
</dbReference>
<evidence type="ECO:0000256" key="16">
    <source>
        <dbReference type="ARBA" id="ARBA00023136"/>
    </source>
</evidence>
<keyword evidence="16" id="KW-0472">Membrane</keyword>
<dbReference type="GO" id="GO:0004623">
    <property type="term" value="F:phospholipase A2 activity"/>
    <property type="evidence" value="ECO:0007669"/>
    <property type="project" value="UniProtKB-EC"/>
</dbReference>
<evidence type="ECO:0000256" key="13">
    <source>
        <dbReference type="ARBA" id="ARBA00022837"/>
    </source>
</evidence>
<feature type="binding site" description="in dimeric form" evidence="19">
    <location>
        <position position="190"/>
    </location>
    <ligand>
        <name>Ca(2+)</name>
        <dbReference type="ChEBI" id="CHEBI:29108"/>
        <label>1</label>
    </ligand>
</feature>
<keyword evidence="17 20" id="KW-0998">Cell outer membrane</keyword>
<comment type="subunit">
    <text evidence="4 20">Homodimer; dimerization is reversible, and the dimeric form is the active one.</text>
</comment>
<keyword evidence="11 20" id="KW-0732">Signal</keyword>
<feature type="binding site" description="in dimeric form" evidence="19">
    <location>
        <position position="144"/>
    </location>
    <ligand>
        <name>Ca(2+)</name>
        <dbReference type="ChEBI" id="CHEBI:29108"/>
        <label>1</label>
    </ligand>
</feature>
<dbReference type="PANTHER" id="PTHR40457:SF1">
    <property type="entry name" value="PHOSPHOLIPASE A1"/>
    <property type="match status" value="1"/>
</dbReference>
<dbReference type="EC" id="3.1.1.32" evidence="5 20"/>
<comment type="cofactor">
    <cofactor evidence="20">
        <name>Ca(2+)</name>
        <dbReference type="ChEBI" id="CHEBI:29108"/>
    </cofactor>
    <text evidence="20">Binds 1 Ca(2+) ion per monomer. In the dimeric form the Ca(2+) is bound by different amino acids with binding of each Ca(2+) shared with ligands coming from each monomer. The Ca(2+) ion may have a role in catalysis.</text>
</comment>
<evidence type="ECO:0000256" key="9">
    <source>
        <dbReference type="ARBA" id="ARBA00022692"/>
    </source>
</evidence>
<dbReference type="GO" id="GO:0016042">
    <property type="term" value="P:lipid catabolic process"/>
    <property type="evidence" value="ECO:0007669"/>
    <property type="project" value="UniProtKB-KW"/>
</dbReference>
<evidence type="ECO:0000256" key="15">
    <source>
        <dbReference type="ARBA" id="ARBA00023098"/>
    </source>
</evidence>
<evidence type="ECO:0000256" key="12">
    <source>
        <dbReference type="ARBA" id="ARBA00022801"/>
    </source>
</evidence>
<sequence>MRFIFAAIGLSSSAAALAVDTVPEPLPPLQLTPATELSQKPEDKEPASWWRKVTRCEDGTDRSRGWLRHFASGDHPVSPMFGTPCDVDWHKPIFILPYTYSPDYDGRQTEVLFSVSAKLRPMGLPLYFSYSQRSYWQLYDSKRSRPFRETVYNPEIFYRWAAPPPKNAAFTWGLDGGYEHESNGQDIPESRSWDRLYAAPFFEKGGTAVQLKLWYRLPEDKKKDDEDAKGDDNPDIEDYMGYGELNFYRRFNQDARLHMMTRLNAGTGHGAVQIEYSWRIGDGDLFWNAYAFHGYGESLTDYDDSVTRVGIGFSLAR</sequence>
<dbReference type="GO" id="GO:0009279">
    <property type="term" value="C:cell outer membrane"/>
    <property type="evidence" value="ECO:0007669"/>
    <property type="project" value="UniProtKB-SubCell"/>
</dbReference>
<feature type="binding site" description="in dimeric form" evidence="19">
    <location>
        <position position="232"/>
    </location>
    <ligand>
        <name>Ca(2+)</name>
        <dbReference type="ChEBI" id="CHEBI:29108"/>
        <label>1</label>
    </ligand>
</feature>
<dbReference type="InterPro" id="IPR036541">
    <property type="entry name" value="PLipase_A1_sf"/>
</dbReference>
<proteinExistence type="inferred from homology"/>
<reference evidence="21 22" key="1">
    <citation type="submission" date="2019-03" db="EMBL/GenBank/DDBJ databases">
        <title>Genomic Encyclopedia of Type Strains, Phase IV (KMG-IV): sequencing the most valuable type-strain genomes for metagenomic binning, comparative biology and taxonomic classification.</title>
        <authorList>
            <person name="Goeker M."/>
        </authorList>
    </citation>
    <scope>NUCLEOTIDE SEQUENCE [LARGE SCALE GENOMIC DNA]</scope>
    <source>
        <strain evidence="21 22">DSM 26377</strain>
    </source>
</reference>
<dbReference type="GO" id="GO:0046872">
    <property type="term" value="F:metal ion binding"/>
    <property type="evidence" value="ECO:0007669"/>
    <property type="project" value="UniProtKB-KW"/>
</dbReference>
<evidence type="ECO:0000256" key="6">
    <source>
        <dbReference type="ARBA" id="ARBA00013278"/>
    </source>
</evidence>
<evidence type="ECO:0000256" key="18">
    <source>
        <dbReference type="PIRSR" id="PIRSR603187-1"/>
    </source>
</evidence>
<dbReference type="EMBL" id="SOBT01000012">
    <property type="protein sequence ID" value="TDU24298.1"/>
    <property type="molecule type" value="Genomic_DNA"/>
</dbReference>
<evidence type="ECO:0000256" key="14">
    <source>
        <dbReference type="ARBA" id="ARBA00022963"/>
    </source>
</evidence>
<feature type="active site" description="Nucleophile" evidence="18">
    <location>
        <position position="182"/>
    </location>
</feature>
<dbReference type="Pfam" id="PF02253">
    <property type="entry name" value="PLA1"/>
    <property type="match status" value="1"/>
</dbReference>
<evidence type="ECO:0000256" key="10">
    <source>
        <dbReference type="ARBA" id="ARBA00022723"/>
    </source>
</evidence>
<evidence type="ECO:0000256" key="20">
    <source>
        <dbReference type="RuleBase" id="RU366027"/>
    </source>
</evidence>
<feature type="signal peptide" evidence="20">
    <location>
        <begin position="1"/>
        <end position="18"/>
    </location>
</feature>
<keyword evidence="14 20" id="KW-0442">Lipid degradation</keyword>
<name>A0A4R7NTQ3_9GAMM</name>
<keyword evidence="15 20" id="KW-0443">Lipid metabolism</keyword>
<evidence type="ECO:0000256" key="17">
    <source>
        <dbReference type="ARBA" id="ARBA00023237"/>
    </source>
</evidence>
<keyword evidence="8" id="KW-1134">Transmembrane beta strand</keyword>
<evidence type="ECO:0000256" key="7">
    <source>
        <dbReference type="ARBA" id="ARBA00021726"/>
    </source>
</evidence>
<evidence type="ECO:0000256" key="3">
    <source>
        <dbReference type="ARBA" id="ARBA00010525"/>
    </source>
</evidence>
<dbReference type="PANTHER" id="PTHR40457">
    <property type="entry name" value="PHOSPHOLIPASE A1"/>
    <property type="match status" value="1"/>
</dbReference>
<keyword evidence="13 19" id="KW-0106">Calcium</keyword>
<dbReference type="SUPFAM" id="SSF56931">
    <property type="entry name" value="Outer membrane phospholipase A (OMPLA)"/>
    <property type="match status" value="1"/>
</dbReference>
<comment type="caution">
    <text evidence="21">The sequence shown here is derived from an EMBL/GenBank/DDBJ whole genome shotgun (WGS) entry which is preliminary data.</text>
</comment>
<comment type="catalytic activity">
    <reaction evidence="2 20">
        <text>a 1,2-diacyl-sn-glycero-3-phosphocholine + H2O = a 1-acyl-sn-glycero-3-phosphocholine + a fatty acid + H(+)</text>
        <dbReference type="Rhea" id="RHEA:15801"/>
        <dbReference type="ChEBI" id="CHEBI:15377"/>
        <dbReference type="ChEBI" id="CHEBI:15378"/>
        <dbReference type="ChEBI" id="CHEBI:28868"/>
        <dbReference type="ChEBI" id="CHEBI:57643"/>
        <dbReference type="ChEBI" id="CHEBI:58168"/>
        <dbReference type="EC" id="3.1.1.4"/>
    </reaction>
</comment>
<evidence type="ECO:0000256" key="19">
    <source>
        <dbReference type="PIRSR" id="PIRSR603187-2"/>
    </source>
</evidence>
<comment type="function">
    <text evidence="20">Hydrolysis of phosphatidylcholine with phospholipase A2 (EC 3.1.1.4) and phospholipase A1 (EC 3.1.1.32) activities.</text>
</comment>
<accession>A0A4R7NTQ3</accession>
<protein>
    <recommendedName>
        <fullName evidence="7 20">Phospholipase A1</fullName>
        <ecNumber evidence="5 20">3.1.1.32</ecNumber>
        <ecNumber evidence="6 20">3.1.1.4</ecNumber>
    </recommendedName>
    <alternativeName>
        <fullName evidence="20">Phosphatidylcholine 1-acylhydrolase</fullName>
    </alternativeName>
</protein>
<evidence type="ECO:0000313" key="21">
    <source>
        <dbReference type="EMBL" id="TDU24298.1"/>
    </source>
</evidence>
<dbReference type="Gene3D" id="2.40.230.10">
    <property type="entry name" value="Phospholipase A1"/>
    <property type="match status" value="1"/>
</dbReference>
<dbReference type="AlphaFoldDB" id="A0A4R7NTQ3"/>
<evidence type="ECO:0000313" key="22">
    <source>
        <dbReference type="Proteomes" id="UP000295341"/>
    </source>
</evidence>
<evidence type="ECO:0000256" key="4">
    <source>
        <dbReference type="ARBA" id="ARBA00011702"/>
    </source>
</evidence>
<feature type="chain" id="PRO_5023986305" description="Phospholipase A1" evidence="20">
    <location>
        <begin position="19"/>
        <end position="317"/>
    </location>
</feature>
<dbReference type="Proteomes" id="UP000295341">
    <property type="component" value="Unassembled WGS sequence"/>
</dbReference>
<dbReference type="PRINTS" id="PR01486">
    <property type="entry name" value="PHPHLIPASEA1"/>
</dbReference>
<evidence type="ECO:0000256" key="1">
    <source>
        <dbReference type="ARBA" id="ARBA00000111"/>
    </source>
</evidence>